<comment type="caution">
    <text evidence="4">The sequence shown here is derived from an EMBL/GenBank/DDBJ whole genome shotgun (WGS) entry which is preliminary data.</text>
</comment>
<evidence type="ECO:0000256" key="1">
    <source>
        <dbReference type="ARBA" id="ARBA00023125"/>
    </source>
</evidence>
<dbReference type="PROSITE" id="PS50977">
    <property type="entry name" value="HTH_TETR_2"/>
    <property type="match status" value="1"/>
</dbReference>
<name>A0ABP7ILC2_9ACTN</name>
<proteinExistence type="predicted"/>
<evidence type="ECO:0000259" key="3">
    <source>
        <dbReference type="PROSITE" id="PS50977"/>
    </source>
</evidence>
<feature type="domain" description="HTH tetR-type" evidence="3">
    <location>
        <begin position="21"/>
        <end position="81"/>
    </location>
</feature>
<dbReference type="Gene3D" id="1.10.357.10">
    <property type="entry name" value="Tetracycline Repressor, domain 2"/>
    <property type="match status" value="1"/>
</dbReference>
<protein>
    <submittedName>
        <fullName evidence="4">TetR/AcrR family transcriptional regulator</fullName>
    </submittedName>
</protein>
<reference evidence="5" key="1">
    <citation type="journal article" date="2019" name="Int. J. Syst. Evol. Microbiol.">
        <title>The Global Catalogue of Microorganisms (GCM) 10K type strain sequencing project: providing services to taxonomists for standard genome sequencing and annotation.</title>
        <authorList>
            <consortium name="The Broad Institute Genomics Platform"/>
            <consortium name="The Broad Institute Genome Sequencing Center for Infectious Disease"/>
            <person name="Wu L."/>
            <person name="Ma J."/>
        </authorList>
    </citation>
    <scope>NUCLEOTIDE SEQUENCE [LARGE SCALE GENOMIC DNA]</scope>
    <source>
        <strain evidence="5">JCM 16953</strain>
    </source>
</reference>
<dbReference type="Pfam" id="PF00440">
    <property type="entry name" value="TetR_N"/>
    <property type="match status" value="1"/>
</dbReference>
<evidence type="ECO:0000313" key="4">
    <source>
        <dbReference type="EMBL" id="GAA3821316.1"/>
    </source>
</evidence>
<dbReference type="PANTHER" id="PTHR30055:SF146">
    <property type="entry name" value="HTH-TYPE TRANSCRIPTIONAL DUAL REGULATOR CECR"/>
    <property type="match status" value="1"/>
</dbReference>
<dbReference type="SUPFAM" id="SSF46689">
    <property type="entry name" value="Homeodomain-like"/>
    <property type="match status" value="1"/>
</dbReference>
<dbReference type="InterPro" id="IPR009057">
    <property type="entry name" value="Homeodomain-like_sf"/>
</dbReference>
<keyword evidence="1 2" id="KW-0238">DNA-binding</keyword>
<dbReference type="InterPro" id="IPR001647">
    <property type="entry name" value="HTH_TetR"/>
</dbReference>
<accession>A0ABP7ILC2</accession>
<organism evidence="4 5">
    <name type="scientific">Nocardioides panacisoli</name>
    <dbReference type="NCBI Taxonomy" id="627624"/>
    <lineage>
        <taxon>Bacteria</taxon>
        <taxon>Bacillati</taxon>
        <taxon>Actinomycetota</taxon>
        <taxon>Actinomycetes</taxon>
        <taxon>Propionibacteriales</taxon>
        <taxon>Nocardioidaceae</taxon>
        <taxon>Nocardioides</taxon>
    </lineage>
</organism>
<gene>
    <name evidence="4" type="ORF">GCM10022242_23730</name>
</gene>
<dbReference type="InterPro" id="IPR050109">
    <property type="entry name" value="HTH-type_TetR-like_transc_reg"/>
</dbReference>
<dbReference type="InterPro" id="IPR040611">
    <property type="entry name" value="AlkX_C"/>
</dbReference>
<feature type="DNA-binding region" description="H-T-H motif" evidence="2">
    <location>
        <begin position="44"/>
        <end position="63"/>
    </location>
</feature>
<evidence type="ECO:0000256" key="2">
    <source>
        <dbReference type="PROSITE-ProRule" id="PRU00335"/>
    </source>
</evidence>
<dbReference type="Pfam" id="PF18556">
    <property type="entry name" value="TetR_C_35"/>
    <property type="match status" value="1"/>
</dbReference>
<dbReference type="PRINTS" id="PR00455">
    <property type="entry name" value="HTHTETR"/>
</dbReference>
<dbReference type="EMBL" id="BAABAH010000007">
    <property type="protein sequence ID" value="GAA3821316.1"/>
    <property type="molecule type" value="Genomic_DNA"/>
</dbReference>
<dbReference type="RefSeq" id="WP_344775622.1">
    <property type="nucleotide sequence ID" value="NZ_BAABAH010000007.1"/>
</dbReference>
<sequence>MVNLPGITARPWARPEPVDVPTLRDRLLDAATHLLLSEGWGRVTMARLADEVGVSRQTVYNEIGTKKDLAEALVMRELDRFLAGVVRSFDENPDDLVQAIRDSARRVLKYARNNALLHAVVSATHGADTELLPLLTTHAEFLLGGAKLVVGERIATYDIPLPEDRLDSAVDMVVRVVLSHVMQPSGDPAATADDIAWIVERVLRAD</sequence>
<keyword evidence="5" id="KW-1185">Reference proteome</keyword>
<dbReference type="PANTHER" id="PTHR30055">
    <property type="entry name" value="HTH-TYPE TRANSCRIPTIONAL REGULATOR RUTR"/>
    <property type="match status" value="1"/>
</dbReference>
<dbReference type="Proteomes" id="UP001501821">
    <property type="component" value="Unassembled WGS sequence"/>
</dbReference>
<evidence type="ECO:0000313" key="5">
    <source>
        <dbReference type="Proteomes" id="UP001501821"/>
    </source>
</evidence>